<organism evidence="1 2">
    <name type="scientific">Salmonella enterica subsp. enterica serovar Gaminara</name>
    <dbReference type="NCBI Taxonomy" id="913070"/>
    <lineage>
        <taxon>Bacteria</taxon>
        <taxon>Pseudomonadati</taxon>
        <taxon>Pseudomonadota</taxon>
        <taxon>Gammaproteobacteria</taxon>
        <taxon>Enterobacterales</taxon>
        <taxon>Enterobacteriaceae</taxon>
        <taxon>Salmonella</taxon>
    </lineage>
</organism>
<dbReference type="RefSeq" id="WP_000718982.1">
    <property type="nucleotide sequence ID" value="NZ_NBPF01000005.1"/>
</dbReference>
<reference evidence="1 2" key="1">
    <citation type="submission" date="2018-04" db="EMBL/GenBank/DDBJ databases">
        <title>Serotype diversity and antimicrobial resistance among Salmonella enterica isolated from patients at an equine referral hospital.</title>
        <authorList>
            <person name="Leon I.M."/>
            <person name="Lawhon S.D."/>
            <person name="Norman K.N."/>
            <person name="Threadgill D.S."/>
            <person name="Ohta N."/>
            <person name="Vinasco J."/>
            <person name="Scott H.M."/>
        </authorList>
    </citation>
    <scope>NUCLEOTIDE SEQUENCE [LARGE SCALE GENOMIC DNA]</scope>
    <source>
        <strain evidence="1 2">230</strain>
    </source>
</reference>
<accession>A0A2T8X2Q9</accession>
<dbReference type="EMBL" id="QDLV01000018">
    <property type="protein sequence ID" value="PVJ44943.1"/>
    <property type="molecule type" value="Genomic_DNA"/>
</dbReference>
<comment type="caution">
    <text evidence="1">The sequence shown here is derived from an EMBL/GenBank/DDBJ whole genome shotgun (WGS) entry which is preliminary data.</text>
</comment>
<dbReference type="Proteomes" id="UP000245551">
    <property type="component" value="Unassembled WGS sequence"/>
</dbReference>
<evidence type="ECO:0000313" key="2">
    <source>
        <dbReference type="Proteomes" id="UP000245551"/>
    </source>
</evidence>
<dbReference type="AlphaFoldDB" id="A0A2T8X2Q9"/>
<name>A0A2T8X2Q9_SALET</name>
<proteinExistence type="predicted"/>
<sequence>MAAINIPDIYGRNYLINFDTVKYIQVSDNEECGDLIITFTDKSRQVISVGLDREGAADTFERIGRVVGSASLTGQNKLWR</sequence>
<gene>
    <name evidence="1" type="ORF">C4855_19265</name>
</gene>
<evidence type="ECO:0000313" key="1">
    <source>
        <dbReference type="EMBL" id="PVJ44943.1"/>
    </source>
</evidence>
<protein>
    <submittedName>
        <fullName evidence="1">Uncharacterized protein</fullName>
    </submittedName>
</protein>